<dbReference type="InterPro" id="IPR001295">
    <property type="entry name" value="Dihydroorotate_DH_CS"/>
</dbReference>
<evidence type="ECO:0000256" key="10">
    <source>
        <dbReference type="ARBA" id="ARBA00048639"/>
    </source>
</evidence>
<comment type="catalytic activity">
    <reaction evidence="10 11">
        <text>(S)-dihydroorotate + a quinone = orotate + a quinol</text>
        <dbReference type="Rhea" id="RHEA:30187"/>
        <dbReference type="ChEBI" id="CHEBI:24646"/>
        <dbReference type="ChEBI" id="CHEBI:30839"/>
        <dbReference type="ChEBI" id="CHEBI:30864"/>
        <dbReference type="ChEBI" id="CHEBI:132124"/>
        <dbReference type="EC" id="1.3.5.2"/>
    </reaction>
</comment>
<evidence type="ECO:0000256" key="1">
    <source>
        <dbReference type="ARBA" id="ARBA00004370"/>
    </source>
</evidence>
<dbReference type="InterPro" id="IPR013785">
    <property type="entry name" value="Aldolase_TIM"/>
</dbReference>
<evidence type="ECO:0000256" key="11">
    <source>
        <dbReference type="RuleBase" id="RU361255"/>
    </source>
</evidence>
<feature type="domain" description="Dihydroorotate dehydrogenase catalytic" evidence="13">
    <location>
        <begin position="102"/>
        <end position="446"/>
    </location>
</feature>
<evidence type="ECO:0000256" key="6">
    <source>
        <dbReference type="ARBA" id="ARBA00022630"/>
    </source>
</evidence>
<reference evidence="14" key="1">
    <citation type="submission" date="2021-01" db="EMBL/GenBank/DDBJ databases">
        <authorList>
            <person name="Corre E."/>
            <person name="Pelletier E."/>
            <person name="Niang G."/>
            <person name="Scheremetjew M."/>
            <person name="Finn R."/>
            <person name="Kale V."/>
            <person name="Holt S."/>
            <person name="Cochrane G."/>
            <person name="Meng A."/>
            <person name="Brown T."/>
            <person name="Cohen L."/>
        </authorList>
    </citation>
    <scope>NUCLEOTIDE SEQUENCE</scope>
    <source>
        <strain evidence="14">GSO104</strain>
    </source>
</reference>
<dbReference type="AlphaFoldDB" id="A0A7S4VHG1"/>
<evidence type="ECO:0000256" key="4">
    <source>
        <dbReference type="ARBA" id="ARBA00012791"/>
    </source>
</evidence>
<evidence type="ECO:0000256" key="7">
    <source>
        <dbReference type="ARBA" id="ARBA00022643"/>
    </source>
</evidence>
<dbReference type="EMBL" id="HBNS01003805">
    <property type="protein sequence ID" value="CAE4584186.1"/>
    <property type="molecule type" value="Transcribed_RNA"/>
</dbReference>
<keyword evidence="11" id="KW-0496">Mitochondrion</keyword>
<accession>A0A7S4VHG1</accession>
<dbReference type="GO" id="GO:0044205">
    <property type="term" value="P:'de novo' UMP biosynthetic process"/>
    <property type="evidence" value="ECO:0007669"/>
    <property type="project" value="UniProtKB-UniPathway"/>
</dbReference>
<dbReference type="PANTHER" id="PTHR48109">
    <property type="entry name" value="DIHYDROOROTATE DEHYDROGENASE (QUINONE), MITOCHONDRIAL-RELATED"/>
    <property type="match status" value="1"/>
</dbReference>
<dbReference type="GO" id="GO:0006207">
    <property type="term" value="P:'de novo' pyrimidine nucleobase biosynthetic process"/>
    <property type="evidence" value="ECO:0007669"/>
    <property type="project" value="InterPro"/>
</dbReference>
<comment type="subcellular location">
    <subcellularLocation>
        <location evidence="1">Membrane</location>
    </subcellularLocation>
    <subcellularLocation>
        <location evidence="11">Mitochondrion inner membrane</location>
        <topology evidence="11">Single-pass membrane protein</topology>
    </subcellularLocation>
</comment>
<protein>
    <recommendedName>
        <fullName evidence="5 11">Dihydroorotate dehydrogenase (quinone), mitochondrial</fullName>
        <shortName evidence="11">DHOdehase</shortName>
        <ecNumber evidence="4 11">1.3.5.2</ecNumber>
    </recommendedName>
</protein>
<dbReference type="InterPro" id="IPR005720">
    <property type="entry name" value="Dihydroorotate_DH_cat"/>
</dbReference>
<comment type="cofactor">
    <cofactor evidence="11">
        <name>FMN</name>
        <dbReference type="ChEBI" id="CHEBI:58210"/>
    </cofactor>
    <text evidence="11">Binds 1 FMN per subunit.</text>
</comment>
<proteinExistence type="inferred from homology"/>
<comment type="pathway">
    <text evidence="2 11">Pyrimidine metabolism; UMP biosynthesis via de novo pathway; orotate from (S)-dihydroorotate (quinone route): step 1/1.</text>
</comment>
<feature type="region of interest" description="Disordered" evidence="12">
    <location>
        <begin position="357"/>
        <end position="376"/>
    </location>
</feature>
<dbReference type="Pfam" id="PF01180">
    <property type="entry name" value="DHO_dh"/>
    <property type="match status" value="1"/>
</dbReference>
<evidence type="ECO:0000256" key="8">
    <source>
        <dbReference type="ARBA" id="ARBA00023002"/>
    </source>
</evidence>
<evidence type="ECO:0000313" key="14">
    <source>
        <dbReference type="EMBL" id="CAE4584186.1"/>
    </source>
</evidence>
<evidence type="ECO:0000256" key="3">
    <source>
        <dbReference type="ARBA" id="ARBA00005359"/>
    </source>
</evidence>
<evidence type="ECO:0000256" key="9">
    <source>
        <dbReference type="ARBA" id="ARBA00023136"/>
    </source>
</evidence>
<name>A0A7S4VHG1_9STRA</name>
<evidence type="ECO:0000256" key="2">
    <source>
        <dbReference type="ARBA" id="ARBA00005161"/>
    </source>
</evidence>
<dbReference type="PROSITE" id="PS00911">
    <property type="entry name" value="DHODEHASE_1"/>
    <property type="match status" value="1"/>
</dbReference>
<sequence>MFRQLRNAAIKTVGTGVVVIGAVEVTTHLPSEGRSSNLYHYMSDGVLMPVIRRFVNPEDAHNLAIQVAKYGYTPRFRPSSVESFSVDLSSEPFKASINKSKKMRNLAFPSCIGLAAGFDKDGVVIKEMLSLGFGFVEIGSITPEPQPGNPKPRMFRLTEDKGVINRYGFNSEGLDKVEDNVKSFCQYRSSKTAPEKSNILDWWSLDAFRQNICDLALYLIWAQDHTVAQQGILGINLGKNKHSTDETADYEKGIAQLGPYADYLVVNISSPNTPGLRALQKREPIRRLLKAAIRARDNISPLMRVDGIRGGNVDGRDIPLFVKIAPDISSEEMEDIAAAVIEIGVDGMVISNTSNQRPSGLLSKASGEEGGLSGAPIKDMSTECIRKMYHLTNGEIPIIGVGGVGSGHDAYEKLKAGASLVQIYSMLVYEGPGLVSRVRRELAEIMLENGQRKVEDVIGIDHEEIYWRRREDRSRNERTQEKIIVDE</sequence>
<dbReference type="InterPro" id="IPR050074">
    <property type="entry name" value="DHO_dehydrogenase"/>
</dbReference>
<keyword evidence="6 11" id="KW-0285">Flavoprotein</keyword>
<dbReference type="NCBIfam" id="TIGR01036">
    <property type="entry name" value="pyrD_sub2"/>
    <property type="match status" value="1"/>
</dbReference>
<gene>
    <name evidence="14" type="ORF">DBRI00130_LOCUS3088</name>
</gene>
<dbReference type="SUPFAM" id="SSF51395">
    <property type="entry name" value="FMN-linked oxidoreductases"/>
    <property type="match status" value="1"/>
</dbReference>
<dbReference type="InterPro" id="IPR005719">
    <property type="entry name" value="Dihydroorotate_DH_2"/>
</dbReference>
<keyword evidence="9" id="KW-0472">Membrane</keyword>
<evidence type="ECO:0000259" key="13">
    <source>
        <dbReference type="Pfam" id="PF01180"/>
    </source>
</evidence>
<evidence type="ECO:0000256" key="5">
    <source>
        <dbReference type="ARBA" id="ARBA00017599"/>
    </source>
</evidence>
<dbReference type="CDD" id="cd04738">
    <property type="entry name" value="DHOD_2_like"/>
    <property type="match status" value="1"/>
</dbReference>
<dbReference type="PROSITE" id="PS00912">
    <property type="entry name" value="DHODEHASE_2"/>
    <property type="match status" value="1"/>
</dbReference>
<keyword evidence="8 11" id="KW-0560">Oxidoreductase</keyword>
<dbReference type="GO" id="GO:0005743">
    <property type="term" value="C:mitochondrial inner membrane"/>
    <property type="evidence" value="ECO:0007669"/>
    <property type="project" value="UniProtKB-SubCell"/>
</dbReference>
<keyword evidence="7 11" id="KW-0288">FMN</keyword>
<dbReference type="PANTHER" id="PTHR48109:SF4">
    <property type="entry name" value="DIHYDROOROTATE DEHYDROGENASE (QUINONE), MITOCHONDRIAL"/>
    <property type="match status" value="1"/>
</dbReference>
<dbReference type="GO" id="GO:0106430">
    <property type="term" value="F:dihydroorotate dehydrogenase (quinone) activity"/>
    <property type="evidence" value="ECO:0007669"/>
    <property type="project" value="UniProtKB-EC"/>
</dbReference>
<dbReference type="EC" id="1.3.5.2" evidence="4 11"/>
<organism evidence="14">
    <name type="scientific">Ditylum brightwellii</name>
    <dbReference type="NCBI Taxonomy" id="49249"/>
    <lineage>
        <taxon>Eukaryota</taxon>
        <taxon>Sar</taxon>
        <taxon>Stramenopiles</taxon>
        <taxon>Ochrophyta</taxon>
        <taxon>Bacillariophyta</taxon>
        <taxon>Mediophyceae</taxon>
        <taxon>Lithodesmiophycidae</taxon>
        <taxon>Lithodesmiales</taxon>
        <taxon>Lithodesmiaceae</taxon>
        <taxon>Ditylum</taxon>
    </lineage>
</organism>
<dbReference type="UniPathway" id="UPA00070">
    <property type="reaction ID" value="UER00946"/>
</dbReference>
<evidence type="ECO:0000256" key="12">
    <source>
        <dbReference type="SAM" id="MobiDB-lite"/>
    </source>
</evidence>
<comment type="similarity">
    <text evidence="3 11">Belongs to the dihydroorotate dehydrogenase family. Type 2 subfamily.</text>
</comment>
<keyword evidence="11" id="KW-0999">Mitochondrion inner membrane</keyword>
<dbReference type="Gene3D" id="3.20.20.70">
    <property type="entry name" value="Aldolase class I"/>
    <property type="match status" value="1"/>
</dbReference>